<accession>A0ABQ4R629</accession>
<dbReference type="RefSeq" id="WP_128565683.1">
    <property type="nucleotide sequence ID" value="NZ_BPQH01000020.1"/>
</dbReference>
<reference evidence="2" key="1">
    <citation type="journal article" date="2021" name="Front. Microbiol.">
        <title>Comprehensive Comparative Genomics and Phenotyping of Methylobacterium Species.</title>
        <authorList>
            <person name="Alessa O."/>
            <person name="Ogura Y."/>
            <person name="Fujitani Y."/>
            <person name="Takami H."/>
            <person name="Hayashi T."/>
            <person name="Sahin N."/>
            <person name="Tani A."/>
        </authorList>
    </citation>
    <scope>NUCLEOTIDE SEQUENCE</scope>
    <source>
        <strain evidence="2">KCTC 52305</strain>
    </source>
</reference>
<feature type="compositionally biased region" description="Basic and acidic residues" evidence="1">
    <location>
        <begin position="93"/>
        <end position="110"/>
    </location>
</feature>
<name>A0ABQ4R629_9HYPH</name>
<proteinExistence type="predicted"/>
<gene>
    <name evidence="2" type="ORF">OPKNFCMD_5365</name>
</gene>
<dbReference type="EMBL" id="BPQH01000020">
    <property type="protein sequence ID" value="GJD52599.1"/>
    <property type="molecule type" value="Genomic_DNA"/>
</dbReference>
<dbReference type="Proteomes" id="UP001055167">
    <property type="component" value="Unassembled WGS sequence"/>
</dbReference>
<evidence type="ECO:0008006" key="4">
    <source>
        <dbReference type="Google" id="ProtNLM"/>
    </source>
</evidence>
<organism evidence="2 3">
    <name type="scientific">Methylobacterium crusticola</name>
    <dbReference type="NCBI Taxonomy" id="1697972"/>
    <lineage>
        <taxon>Bacteria</taxon>
        <taxon>Pseudomonadati</taxon>
        <taxon>Pseudomonadota</taxon>
        <taxon>Alphaproteobacteria</taxon>
        <taxon>Hyphomicrobiales</taxon>
        <taxon>Methylobacteriaceae</taxon>
        <taxon>Methylobacterium</taxon>
    </lineage>
</organism>
<reference evidence="2" key="2">
    <citation type="submission" date="2021-08" db="EMBL/GenBank/DDBJ databases">
        <authorList>
            <person name="Tani A."/>
            <person name="Ola A."/>
            <person name="Ogura Y."/>
            <person name="Katsura K."/>
            <person name="Hayashi T."/>
        </authorList>
    </citation>
    <scope>NUCLEOTIDE SEQUENCE</scope>
    <source>
        <strain evidence="2">KCTC 52305</strain>
    </source>
</reference>
<protein>
    <recommendedName>
        <fullName evidence="4">Secreted protein</fullName>
    </recommendedName>
</protein>
<feature type="compositionally biased region" description="Low complexity" evidence="1">
    <location>
        <begin position="71"/>
        <end position="80"/>
    </location>
</feature>
<keyword evidence="3" id="KW-1185">Reference proteome</keyword>
<evidence type="ECO:0000256" key="1">
    <source>
        <dbReference type="SAM" id="MobiDB-lite"/>
    </source>
</evidence>
<evidence type="ECO:0000313" key="3">
    <source>
        <dbReference type="Proteomes" id="UP001055167"/>
    </source>
</evidence>
<sequence>METVLILAAAVAVVLSGLAVVVTLARSRRPPLRLPHEQELEDRGDALFRECEPDIAGVLDRTAPVLEARTPAGPERLAPPEAEPPHGPGTLTIDHEPGGPRSRRTDGEVR</sequence>
<evidence type="ECO:0000313" key="2">
    <source>
        <dbReference type="EMBL" id="GJD52599.1"/>
    </source>
</evidence>
<comment type="caution">
    <text evidence="2">The sequence shown here is derived from an EMBL/GenBank/DDBJ whole genome shotgun (WGS) entry which is preliminary data.</text>
</comment>
<feature type="region of interest" description="Disordered" evidence="1">
    <location>
        <begin position="68"/>
        <end position="110"/>
    </location>
</feature>